<gene>
    <name evidence="1" type="ORF">DPMN_133403</name>
</gene>
<name>A0A9D4FXV3_DREPO</name>
<dbReference type="EMBL" id="JAIWYP010000006">
    <property type="protein sequence ID" value="KAH3805106.1"/>
    <property type="molecule type" value="Genomic_DNA"/>
</dbReference>
<comment type="caution">
    <text evidence="1">The sequence shown here is derived from an EMBL/GenBank/DDBJ whole genome shotgun (WGS) entry which is preliminary data.</text>
</comment>
<accession>A0A9D4FXV3</accession>
<proteinExistence type="predicted"/>
<organism evidence="1 2">
    <name type="scientific">Dreissena polymorpha</name>
    <name type="common">Zebra mussel</name>
    <name type="synonym">Mytilus polymorpha</name>
    <dbReference type="NCBI Taxonomy" id="45954"/>
    <lineage>
        <taxon>Eukaryota</taxon>
        <taxon>Metazoa</taxon>
        <taxon>Spiralia</taxon>
        <taxon>Lophotrochozoa</taxon>
        <taxon>Mollusca</taxon>
        <taxon>Bivalvia</taxon>
        <taxon>Autobranchia</taxon>
        <taxon>Heteroconchia</taxon>
        <taxon>Euheterodonta</taxon>
        <taxon>Imparidentia</taxon>
        <taxon>Neoheterodontei</taxon>
        <taxon>Myida</taxon>
        <taxon>Dreissenoidea</taxon>
        <taxon>Dreissenidae</taxon>
        <taxon>Dreissena</taxon>
    </lineage>
</organism>
<protein>
    <submittedName>
        <fullName evidence="1">Uncharacterized protein</fullName>
    </submittedName>
</protein>
<keyword evidence="2" id="KW-1185">Reference proteome</keyword>
<reference evidence="1" key="1">
    <citation type="journal article" date="2019" name="bioRxiv">
        <title>The Genome of the Zebra Mussel, Dreissena polymorpha: A Resource for Invasive Species Research.</title>
        <authorList>
            <person name="McCartney M.A."/>
            <person name="Auch B."/>
            <person name="Kono T."/>
            <person name="Mallez S."/>
            <person name="Zhang Y."/>
            <person name="Obille A."/>
            <person name="Becker A."/>
            <person name="Abrahante J.E."/>
            <person name="Garbe J."/>
            <person name="Badalamenti J.P."/>
            <person name="Herman A."/>
            <person name="Mangelson H."/>
            <person name="Liachko I."/>
            <person name="Sullivan S."/>
            <person name="Sone E.D."/>
            <person name="Koren S."/>
            <person name="Silverstein K.A.T."/>
            <person name="Beckman K.B."/>
            <person name="Gohl D.M."/>
        </authorList>
    </citation>
    <scope>NUCLEOTIDE SEQUENCE</scope>
    <source>
        <strain evidence="1">Duluth1</strain>
        <tissue evidence="1">Whole animal</tissue>
    </source>
</reference>
<sequence>MCLQGDELIFGDPIYVSRDDMLLLDWIGEASDSEYGSLNTLNKWFIAIDVPSEISIDVSNRILEKLGTPQLAQIQLRFILL</sequence>
<evidence type="ECO:0000313" key="1">
    <source>
        <dbReference type="EMBL" id="KAH3805106.1"/>
    </source>
</evidence>
<dbReference type="Proteomes" id="UP000828390">
    <property type="component" value="Unassembled WGS sequence"/>
</dbReference>
<evidence type="ECO:0000313" key="2">
    <source>
        <dbReference type="Proteomes" id="UP000828390"/>
    </source>
</evidence>
<reference evidence="1" key="2">
    <citation type="submission" date="2020-11" db="EMBL/GenBank/DDBJ databases">
        <authorList>
            <person name="McCartney M.A."/>
            <person name="Auch B."/>
            <person name="Kono T."/>
            <person name="Mallez S."/>
            <person name="Becker A."/>
            <person name="Gohl D.M."/>
            <person name="Silverstein K.A.T."/>
            <person name="Koren S."/>
            <person name="Bechman K.B."/>
            <person name="Herman A."/>
            <person name="Abrahante J.E."/>
            <person name="Garbe J."/>
        </authorList>
    </citation>
    <scope>NUCLEOTIDE SEQUENCE</scope>
    <source>
        <strain evidence="1">Duluth1</strain>
        <tissue evidence="1">Whole animal</tissue>
    </source>
</reference>
<dbReference type="AlphaFoldDB" id="A0A9D4FXV3"/>